<dbReference type="Proteomes" id="UP000298049">
    <property type="component" value="Chromosome"/>
</dbReference>
<organism evidence="1 2">
    <name type="scientific">Hydrocarboniclastica marina</name>
    <dbReference type="NCBI Taxonomy" id="2259620"/>
    <lineage>
        <taxon>Bacteria</taxon>
        <taxon>Pseudomonadati</taxon>
        <taxon>Pseudomonadota</taxon>
        <taxon>Gammaproteobacteria</taxon>
        <taxon>Alteromonadales</taxon>
        <taxon>Alteromonadaceae</taxon>
        <taxon>Hydrocarboniclastica</taxon>
    </lineage>
</organism>
<sequence length="81" mass="8980">MLEIVQPGPVYGTPAQPRLLELIELGLIELVLIELVLIEKVTCIISPQAPGCVVFTMSGLLQLLRSLKGFNSMLSKRRFML</sequence>
<dbReference type="EMBL" id="CP031093">
    <property type="protein sequence ID" value="QCF26046.1"/>
    <property type="molecule type" value="Genomic_DNA"/>
</dbReference>
<reference evidence="1 2" key="1">
    <citation type="submission" date="2018-07" db="EMBL/GenBank/DDBJ databases">
        <title>Marsedoiliclastica nanhaica gen. nov. sp. nov., a novel marine hydrocarbonoclastic bacterium isolated from an in-situ enriched hydrocarbon-degrading consortium in deep-sea sediment.</title>
        <authorList>
            <person name="Dong C."/>
            <person name="Ma T."/>
            <person name="Liu R."/>
            <person name="Shao Z."/>
        </authorList>
    </citation>
    <scope>NUCLEOTIDE SEQUENCE [LARGE SCALE GENOMIC DNA]</scope>
    <source>
        <strain evidence="2">soil36-7</strain>
    </source>
</reference>
<dbReference type="RefSeq" id="WP_136548768.1">
    <property type="nucleotide sequence ID" value="NZ_CP031093.1"/>
</dbReference>
<evidence type="ECO:0000313" key="2">
    <source>
        <dbReference type="Proteomes" id="UP000298049"/>
    </source>
</evidence>
<accession>A0A4P7XGF0</accession>
<dbReference type="KEGG" id="hmi:soil367_08970"/>
<evidence type="ECO:0000313" key="1">
    <source>
        <dbReference type="EMBL" id="QCF26046.1"/>
    </source>
</evidence>
<gene>
    <name evidence="1" type="ORF">soil367_08970</name>
</gene>
<protein>
    <submittedName>
        <fullName evidence="1">Uncharacterized protein</fullName>
    </submittedName>
</protein>
<proteinExistence type="predicted"/>
<keyword evidence="2" id="KW-1185">Reference proteome</keyword>
<name>A0A4P7XGF0_9ALTE</name>
<dbReference type="AlphaFoldDB" id="A0A4P7XGF0"/>